<dbReference type="EMBL" id="PZQS01000011">
    <property type="protein sequence ID" value="PVD21778.1"/>
    <property type="molecule type" value="Genomic_DNA"/>
</dbReference>
<name>A0A2T7NKT0_POMCA</name>
<feature type="transmembrane region" description="Helical" evidence="1">
    <location>
        <begin position="72"/>
        <end position="96"/>
    </location>
</feature>
<evidence type="ECO:0008006" key="5">
    <source>
        <dbReference type="Google" id="ProtNLM"/>
    </source>
</evidence>
<evidence type="ECO:0000256" key="2">
    <source>
        <dbReference type="SAM" id="SignalP"/>
    </source>
</evidence>
<keyword evidence="1" id="KW-1133">Transmembrane helix</keyword>
<keyword evidence="1" id="KW-0472">Membrane</keyword>
<keyword evidence="4" id="KW-1185">Reference proteome</keyword>
<feature type="signal peptide" evidence="2">
    <location>
        <begin position="1"/>
        <end position="17"/>
    </location>
</feature>
<protein>
    <recommendedName>
        <fullName evidence="5">SEA domain-containing protein</fullName>
    </recommendedName>
</protein>
<comment type="caution">
    <text evidence="3">The sequence shown here is derived from an EMBL/GenBank/DDBJ whole genome shotgun (WGS) entry which is preliminary data.</text>
</comment>
<sequence length="349" mass="39944">MKKILLVLLLQIVTASSQEGHITCTIPPVKMSQDAVLTCNFPEDLNVTKKDFAIYHYLNDNRAEKEDNGNPVVAIVSTILVVGVILVILVIIVVVMRKRISFRKCKCKRKNIEESGEDQAMVVIDDKRVTKEFQDFLLKKVREMFPDMLDACYFVPPIHFNKTRYKTETVAGQVVYIPDPPDPSDVQYNQAMENVLNYLRRIVETKHERMFVLTHFNYDDYLNNPDHKYITHVLPVPAGLKKRKGENKIGCFDFLIIHRQYGVVVGVVKTVGDKDDESQAKKKTIDHAVVLEVSEAILQLRKAVCVMQHLMSDQNQPPKVRQFLILPNIAQSTLNRALHNHPGVAQKWT</sequence>
<reference evidence="3 4" key="1">
    <citation type="submission" date="2018-04" db="EMBL/GenBank/DDBJ databases">
        <title>The genome of golden apple snail Pomacea canaliculata provides insight into stress tolerance and invasive adaptation.</title>
        <authorList>
            <person name="Liu C."/>
            <person name="Liu B."/>
            <person name="Ren Y."/>
            <person name="Zhang Y."/>
            <person name="Wang H."/>
            <person name="Li S."/>
            <person name="Jiang F."/>
            <person name="Yin L."/>
            <person name="Zhang G."/>
            <person name="Qian W."/>
            <person name="Fan W."/>
        </authorList>
    </citation>
    <scope>NUCLEOTIDE SEQUENCE [LARGE SCALE GENOMIC DNA]</scope>
    <source>
        <strain evidence="3">SZHN2017</strain>
        <tissue evidence="3">Muscle</tissue>
    </source>
</reference>
<evidence type="ECO:0000256" key="1">
    <source>
        <dbReference type="SAM" id="Phobius"/>
    </source>
</evidence>
<evidence type="ECO:0000313" key="4">
    <source>
        <dbReference type="Proteomes" id="UP000245119"/>
    </source>
</evidence>
<gene>
    <name evidence="3" type="ORF">C0Q70_17579</name>
</gene>
<organism evidence="3 4">
    <name type="scientific">Pomacea canaliculata</name>
    <name type="common">Golden apple snail</name>
    <dbReference type="NCBI Taxonomy" id="400727"/>
    <lineage>
        <taxon>Eukaryota</taxon>
        <taxon>Metazoa</taxon>
        <taxon>Spiralia</taxon>
        <taxon>Lophotrochozoa</taxon>
        <taxon>Mollusca</taxon>
        <taxon>Gastropoda</taxon>
        <taxon>Caenogastropoda</taxon>
        <taxon>Architaenioglossa</taxon>
        <taxon>Ampullarioidea</taxon>
        <taxon>Ampullariidae</taxon>
        <taxon>Pomacea</taxon>
    </lineage>
</organism>
<evidence type="ECO:0000313" key="3">
    <source>
        <dbReference type="EMBL" id="PVD21778.1"/>
    </source>
</evidence>
<proteinExistence type="predicted"/>
<dbReference type="AlphaFoldDB" id="A0A2T7NKT0"/>
<feature type="chain" id="PRO_5015773381" description="SEA domain-containing protein" evidence="2">
    <location>
        <begin position="18"/>
        <end position="349"/>
    </location>
</feature>
<keyword evidence="2" id="KW-0732">Signal</keyword>
<keyword evidence="1" id="KW-0812">Transmembrane</keyword>
<accession>A0A2T7NKT0</accession>
<dbReference type="Proteomes" id="UP000245119">
    <property type="component" value="Linkage Group LG11"/>
</dbReference>